<dbReference type="RefSeq" id="WP_186769251.1">
    <property type="nucleotide sequence ID" value="NZ_JACOMF010000003.1"/>
</dbReference>
<evidence type="ECO:0000256" key="1">
    <source>
        <dbReference type="SAM" id="Phobius"/>
    </source>
</evidence>
<keyword evidence="1" id="KW-1133">Transmembrane helix</keyword>
<evidence type="ECO:0000313" key="4">
    <source>
        <dbReference type="Proteomes" id="UP000600101"/>
    </source>
</evidence>
<organism evidence="3 4">
    <name type="scientific">Siccirubricoccus deserti</name>
    <dbReference type="NCBI Taxonomy" id="2013562"/>
    <lineage>
        <taxon>Bacteria</taxon>
        <taxon>Pseudomonadati</taxon>
        <taxon>Pseudomonadota</taxon>
        <taxon>Alphaproteobacteria</taxon>
        <taxon>Acetobacterales</taxon>
        <taxon>Roseomonadaceae</taxon>
        <taxon>Siccirubricoccus</taxon>
    </lineage>
</organism>
<dbReference type="PANTHER" id="PTHR22911:SF103">
    <property type="entry name" value="BLR2811 PROTEIN"/>
    <property type="match status" value="1"/>
</dbReference>
<keyword evidence="4" id="KW-1185">Reference proteome</keyword>
<dbReference type="Gene3D" id="1.10.3730.20">
    <property type="match status" value="1"/>
</dbReference>
<feature type="transmembrane region" description="Helical" evidence="1">
    <location>
        <begin position="265"/>
        <end position="282"/>
    </location>
</feature>
<dbReference type="Proteomes" id="UP000600101">
    <property type="component" value="Unassembled WGS sequence"/>
</dbReference>
<accession>A0A9X0QWF3</accession>
<evidence type="ECO:0000259" key="2">
    <source>
        <dbReference type="Pfam" id="PF00892"/>
    </source>
</evidence>
<dbReference type="GO" id="GO:0016020">
    <property type="term" value="C:membrane"/>
    <property type="evidence" value="ECO:0007669"/>
    <property type="project" value="InterPro"/>
</dbReference>
<dbReference type="AlphaFoldDB" id="A0A9X0QWF3"/>
<dbReference type="EMBL" id="JACOMF010000003">
    <property type="protein sequence ID" value="MBC4014483.1"/>
    <property type="molecule type" value="Genomic_DNA"/>
</dbReference>
<feature type="transmembrane region" description="Helical" evidence="1">
    <location>
        <begin position="149"/>
        <end position="170"/>
    </location>
</feature>
<dbReference type="InterPro" id="IPR037185">
    <property type="entry name" value="EmrE-like"/>
</dbReference>
<reference evidence="3" key="1">
    <citation type="submission" date="2020-08" db="EMBL/GenBank/DDBJ databases">
        <authorList>
            <person name="Hu Y."/>
            <person name="Nguyen S.V."/>
            <person name="Li F."/>
            <person name="Fanning S."/>
        </authorList>
    </citation>
    <scope>NUCLEOTIDE SEQUENCE</scope>
    <source>
        <strain evidence="3">SYSU D8009</strain>
    </source>
</reference>
<feature type="transmembrane region" description="Helical" evidence="1">
    <location>
        <begin position="37"/>
        <end position="55"/>
    </location>
</feature>
<feature type="transmembrane region" description="Helical" evidence="1">
    <location>
        <begin position="75"/>
        <end position="93"/>
    </location>
</feature>
<proteinExistence type="predicted"/>
<dbReference type="Pfam" id="PF00892">
    <property type="entry name" value="EamA"/>
    <property type="match status" value="2"/>
</dbReference>
<dbReference type="PANTHER" id="PTHR22911">
    <property type="entry name" value="ACYL-MALONYL CONDENSING ENZYME-RELATED"/>
    <property type="match status" value="1"/>
</dbReference>
<keyword evidence="1" id="KW-0472">Membrane</keyword>
<sequence length="293" mass="31225">MNGRLAGAALILAALLLFVCMDTLLKLLTAQFAVPQLMWARFLFSLLAVALLFRLTMGRLPWRTRAPWTQMIRSLLLAGGNFLFSSALVHIPLTDATAIGFASPLLTVALAALWLREQVSARRWIGVCIGLAGVLLALRPPFLTGGEPIHWATLLPLGTAALFAVYQILTRRLATIDDPRTTILYTGFAASLATSLAQPFFWSWPALSDWALLVALGVLGAAGHGLLVLAYARAPVSLLAPLSYTQLVWATLAGVLVFADWPDGWTLAGAAVIAIGGVLVALPERRPAGAVGL</sequence>
<feature type="transmembrane region" description="Helical" evidence="1">
    <location>
        <begin position="238"/>
        <end position="259"/>
    </location>
</feature>
<feature type="domain" description="EamA" evidence="2">
    <location>
        <begin position="6"/>
        <end position="138"/>
    </location>
</feature>
<evidence type="ECO:0000313" key="3">
    <source>
        <dbReference type="EMBL" id="MBC4014483.1"/>
    </source>
</evidence>
<comment type="caution">
    <text evidence="3">The sequence shown here is derived from an EMBL/GenBank/DDBJ whole genome shotgun (WGS) entry which is preliminary data.</text>
</comment>
<feature type="transmembrane region" description="Helical" evidence="1">
    <location>
        <begin position="124"/>
        <end position="143"/>
    </location>
</feature>
<dbReference type="InterPro" id="IPR000620">
    <property type="entry name" value="EamA_dom"/>
</dbReference>
<feature type="transmembrane region" description="Helical" evidence="1">
    <location>
        <begin position="99"/>
        <end position="115"/>
    </location>
</feature>
<keyword evidence="1" id="KW-0812">Transmembrane</keyword>
<feature type="transmembrane region" description="Helical" evidence="1">
    <location>
        <begin position="182"/>
        <end position="204"/>
    </location>
</feature>
<name>A0A9X0QWF3_9PROT</name>
<protein>
    <submittedName>
        <fullName evidence="3">DMT family transporter</fullName>
    </submittedName>
</protein>
<feature type="transmembrane region" description="Helical" evidence="1">
    <location>
        <begin position="210"/>
        <end position="231"/>
    </location>
</feature>
<dbReference type="SUPFAM" id="SSF103481">
    <property type="entry name" value="Multidrug resistance efflux transporter EmrE"/>
    <property type="match status" value="2"/>
</dbReference>
<gene>
    <name evidence="3" type="ORF">H7965_04020</name>
</gene>
<feature type="domain" description="EamA" evidence="2">
    <location>
        <begin position="151"/>
        <end position="280"/>
    </location>
</feature>